<name>A0A1H3TCC1_9BACI</name>
<reference evidence="2" key="1">
    <citation type="submission" date="2016-10" db="EMBL/GenBank/DDBJ databases">
        <authorList>
            <person name="Varghese N."/>
            <person name="Submissions S."/>
        </authorList>
    </citation>
    <scope>NUCLEOTIDE SEQUENCE [LARGE SCALE GENOMIC DNA]</scope>
    <source>
        <strain evidence="2">SP</strain>
    </source>
</reference>
<dbReference type="STRING" id="1503961.SAMN05421736_11413"/>
<dbReference type="OrthoDB" id="7061841at2"/>
<protein>
    <submittedName>
        <fullName evidence="1">Uncharacterized protein</fullName>
    </submittedName>
</protein>
<dbReference type="Pfam" id="PF19668">
    <property type="entry name" value="DUF6171"/>
    <property type="match status" value="1"/>
</dbReference>
<sequence length="79" mass="8889">MKRFGVCKGCSSSVVVTDLDYELTDENSVSEEVYQERLEICMECPSLLYGTTCQHSGAIVHHRAMLADKHCPSPLQPQW</sequence>
<dbReference type="EMBL" id="FNPI01000014">
    <property type="protein sequence ID" value="SDZ47896.1"/>
    <property type="molecule type" value="Genomic_DNA"/>
</dbReference>
<dbReference type="InterPro" id="IPR046169">
    <property type="entry name" value="DUF6171"/>
</dbReference>
<dbReference type="AlphaFoldDB" id="A0A1H3TCC1"/>
<accession>A0A1H3TCC1</accession>
<evidence type="ECO:0000313" key="1">
    <source>
        <dbReference type="EMBL" id="SDZ47896.1"/>
    </source>
</evidence>
<dbReference type="Proteomes" id="UP000198935">
    <property type="component" value="Unassembled WGS sequence"/>
</dbReference>
<proteinExistence type="predicted"/>
<gene>
    <name evidence="1" type="ORF">SAMN05421736_11413</name>
</gene>
<evidence type="ECO:0000313" key="2">
    <source>
        <dbReference type="Proteomes" id="UP000198935"/>
    </source>
</evidence>
<keyword evidence="2" id="KW-1185">Reference proteome</keyword>
<organism evidence="1 2">
    <name type="scientific">Evansella caseinilytica</name>
    <dbReference type="NCBI Taxonomy" id="1503961"/>
    <lineage>
        <taxon>Bacteria</taxon>
        <taxon>Bacillati</taxon>
        <taxon>Bacillota</taxon>
        <taxon>Bacilli</taxon>
        <taxon>Bacillales</taxon>
        <taxon>Bacillaceae</taxon>
        <taxon>Evansella</taxon>
    </lineage>
</organism>